<protein>
    <submittedName>
        <fullName evidence="1">Uncharacterized protein</fullName>
    </submittedName>
</protein>
<dbReference type="Pfam" id="PF19068">
    <property type="entry name" value="DUF5764"/>
    <property type="match status" value="1"/>
</dbReference>
<dbReference type="AlphaFoldDB" id="A0A6C0K2F8"/>
<dbReference type="InterPro" id="IPR043913">
    <property type="entry name" value="DUF5764"/>
</dbReference>
<name>A0A6C0K2F8_9ZZZZ</name>
<sequence>MGDSIANVYSDARSEYTKQLCGILIPSYFQFYLSILEKARAEATKTNDPKKLLWHFQTFLNEIPDWNMEKVNMESGLIQSGCGCDYLEDLLTAVFIAHTKVLTAIRVSGKQKKVQITVPKVEHFLFKVLCETSKLLWGSSFLFRENITAIEKQQNYRSVEALLGEGILQAVRSMVPVKNILRDFVSMDDDEDTPKVEEETPKVEEIPKVEETPKSKEEIVKVEEPVALIDLSGAIQPISTPSETPPSETVSDLSGGAPIINLSKGEHRVGFADYNSMFDADEHGTDMVKSLEEQEGGGLEILEEQGTPLTMDDIQDIDALDGKDEAIKDEDYDVLE</sequence>
<accession>A0A6C0K2F8</accession>
<dbReference type="EMBL" id="MN740781">
    <property type="protein sequence ID" value="QHU11321.1"/>
    <property type="molecule type" value="Genomic_DNA"/>
</dbReference>
<proteinExistence type="predicted"/>
<organism evidence="1">
    <name type="scientific">viral metagenome</name>
    <dbReference type="NCBI Taxonomy" id="1070528"/>
    <lineage>
        <taxon>unclassified sequences</taxon>
        <taxon>metagenomes</taxon>
        <taxon>organismal metagenomes</taxon>
    </lineage>
</organism>
<evidence type="ECO:0000313" key="1">
    <source>
        <dbReference type="EMBL" id="QHU11321.1"/>
    </source>
</evidence>
<reference evidence="1" key="1">
    <citation type="journal article" date="2020" name="Nature">
        <title>Giant virus diversity and host interactions through global metagenomics.</title>
        <authorList>
            <person name="Schulz F."/>
            <person name="Roux S."/>
            <person name="Paez-Espino D."/>
            <person name="Jungbluth S."/>
            <person name="Walsh D.A."/>
            <person name="Denef V.J."/>
            <person name="McMahon K.D."/>
            <person name="Konstantinidis K.T."/>
            <person name="Eloe-Fadrosh E.A."/>
            <person name="Kyrpides N.C."/>
            <person name="Woyke T."/>
        </authorList>
    </citation>
    <scope>NUCLEOTIDE SEQUENCE</scope>
    <source>
        <strain evidence="1">GVMAG-S-1101165-84</strain>
    </source>
</reference>